<dbReference type="PANTHER" id="PTHR33178">
    <property type="match status" value="1"/>
</dbReference>
<proteinExistence type="predicted"/>
<dbReference type="PANTHER" id="PTHR33178:SF10">
    <property type="entry name" value="STRESS-RESPONSE A_B BARREL DOMAIN-CONTAINING PROTEIN"/>
    <property type="match status" value="1"/>
</dbReference>
<dbReference type="KEGG" id="chya:V22_24820"/>
<dbReference type="InterPro" id="IPR013097">
    <property type="entry name" value="Dabb"/>
</dbReference>
<dbReference type="AlphaFoldDB" id="A0A517TA43"/>
<evidence type="ECO:0000259" key="2">
    <source>
        <dbReference type="PROSITE" id="PS51502"/>
    </source>
</evidence>
<dbReference type="Pfam" id="PF07876">
    <property type="entry name" value="Dabb"/>
    <property type="match status" value="1"/>
</dbReference>
<dbReference type="EMBL" id="CP036316">
    <property type="protein sequence ID" value="QDT65235.1"/>
    <property type="molecule type" value="Genomic_DNA"/>
</dbReference>
<organism evidence="3 4">
    <name type="scientific">Calycomorphotria hydatis</name>
    <dbReference type="NCBI Taxonomy" id="2528027"/>
    <lineage>
        <taxon>Bacteria</taxon>
        <taxon>Pseudomonadati</taxon>
        <taxon>Planctomycetota</taxon>
        <taxon>Planctomycetia</taxon>
        <taxon>Planctomycetales</taxon>
        <taxon>Planctomycetaceae</taxon>
        <taxon>Calycomorphotria</taxon>
    </lineage>
</organism>
<gene>
    <name evidence="3" type="ORF">V22_24820</name>
</gene>
<dbReference type="RefSeq" id="WP_197439568.1">
    <property type="nucleotide sequence ID" value="NZ_CP036316.1"/>
</dbReference>
<dbReference type="Proteomes" id="UP000319976">
    <property type="component" value="Chromosome"/>
</dbReference>
<evidence type="ECO:0000313" key="4">
    <source>
        <dbReference type="Proteomes" id="UP000319976"/>
    </source>
</evidence>
<dbReference type="SMART" id="SM00886">
    <property type="entry name" value="Dabb"/>
    <property type="match status" value="1"/>
</dbReference>
<reference evidence="3 4" key="1">
    <citation type="submission" date="2019-02" db="EMBL/GenBank/DDBJ databases">
        <title>Deep-cultivation of Planctomycetes and their phenomic and genomic characterization uncovers novel biology.</title>
        <authorList>
            <person name="Wiegand S."/>
            <person name="Jogler M."/>
            <person name="Boedeker C."/>
            <person name="Pinto D."/>
            <person name="Vollmers J."/>
            <person name="Rivas-Marin E."/>
            <person name="Kohn T."/>
            <person name="Peeters S.H."/>
            <person name="Heuer A."/>
            <person name="Rast P."/>
            <person name="Oberbeckmann S."/>
            <person name="Bunk B."/>
            <person name="Jeske O."/>
            <person name="Meyerdierks A."/>
            <person name="Storesund J.E."/>
            <person name="Kallscheuer N."/>
            <person name="Luecker S."/>
            <person name="Lage O.M."/>
            <person name="Pohl T."/>
            <person name="Merkel B.J."/>
            <person name="Hornburger P."/>
            <person name="Mueller R.-W."/>
            <person name="Bruemmer F."/>
            <person name="Labrenz M."/>
            <person name="Spormann A.M."/>
            <person name="Op den Camp H."/>
            <person name="Overmann J."/>
            <person name="Amann R."/>
            <person name="Jetten M.S.M."/>
            <person name="Mascher T."/>
            <person name="Medema M.H."/>
            <person name="Devos D.P."/>
            <person name="Kaster A.-K."/>
            <person name="Ovreas L."/>
            <person name="Rohde M."/>
            <person name="Galperin M.Y."/>
            <person name="Jogler C."/>
        </authorList>
    </citation>
    <scope>NUCLEOTIDE SEQUENCE [LARGE SCALE GENOMIC DNA]</scope>
    <source>
        <strain evidence="3 4">V22</strain>
    </source>
</reference>
<evidence type="ECO:0000256" key="1">
    <source>
        <dbReference type="ARBA" id="ARBA00011738"/>
    </source>
</evidence>
<name>A0A517TA43_9PLAN</name>
<dbReference type="Gene3D" id="3.30.70.100">
    <property type="match status" value="1"/>
</dbReference>
<accession>A0A517TA43</accession>
<protein>
    <submittedName>
        <fullName evidence="3">Stress responsive A/B Barrel Domain protein</fullName>
    </submittedName>
</protein>
<dbReference type="InterPro" id="IPR011008">
    <property type="entry name" value="Dimeric_a/b-barrel"/>
</dbReference>
<sequence length="102" mass="11467">MPQVKHFGAFKFHAEVTSNEIEECFSAMRGMVGRIPGLIKFIHGPYESSEGLNDGFTHGFIMTFDSPQSRDSYLPHPIHEEVKVIVVPKIEKVIAFDFNVSA</sequence>
<comment type="subunit">
    <text evidence="1">Homodimer.</text>
</comment>
<dbReference type="SUPFAM" id="SSF54909">
    <property type="entry name" value="Dimeric alpha+beta barrel"/>
    <property type="match status" value="1"/>
</dbReference>
<dbReference type="InterPro" id="IPR044662">
    <property type="entry name" value="HS1/DABB1-like"/>
</dbReference>
<dbReference type="PROSITE" id="PS51502">
    <property type="entry name" value="S_R_A_B_BARREL"/>
    <property type="match status" value="1"/>
</dbReference>
<keyword evidence="4" id="KW-1185">Reference proteome</keyword>
<evidence type="ECO:0000313" key="3">
    <source>
        <dbReference type="EMBL" id="QDT65235.1"/>
    </source>
</evidence>
<feature type="domain" description="Stress-response A/B barrel" evidence="2">
    <location>
        <begin position="4"/>
        <end position="98"/>
    </location>
</feature>